<keyword evidence="5" id="KW-1185">Reference proteome</keyword>
<dbReference type="SUPFAM" id="SSF75445">
    <property type="entry name" value="D-ribose-5-phosphate isomerase (RpiA), lid domain"/>
    <property type="match status" value="1"/>
</dbReference>
<dbReference type="AlphaFoldDB" id="X0PD10"/>
<dbReference type="EMBL" id="AZGA01000020">
    <property type="protein sequence ID" value="KRM34895.1"/>
    <property type="molecule type" value="Genomic_DNA"/>
</dbReference>
<dbReference type="SUPFAM" id="SSF100950">
    <property type="entry name" value="NagB/RpiA/CoA transferase-like"/>
    <property type="match status" value="1"/>
</dbReference>
<evidence type="ECO:0000313" key="5">
    <source>
        <dbReference type="Proteomes" id="UP000051236"/>
    </source>
</evidence>
<reference evidence="4 5" key="1">
    <citation type="journal article" date="2015" name="Genome Announc.">
        <title>Expanding the biotechnology potential of lactobacilli through comparative genomics of 213 strains and associated genera.</title>
        <authorList>
            <person name="Sun Z."/>
            <person name="Harris H.M."/>
            <person name="McCann A."/>
            <person name="Guo C."/>
            <person name="Argimon S."/>
            <person name="Zhang W."/>
            <person name="Yang X."/>
            <person name="Jeffery I.B."/>
            <person name="Cooney J.C."/>
            <person name="Kagawa T.F."/>
            <person name="Liu W."/>
            <person name="Song Y."/>
            <person name="Salvetti E."/>
            <person name="Wrobel A."/>
            <person name="Rasinkangas P."/>
            <person name="Parkhill J."/>
            <person name="Rea M.C."/>
            <person name="O'Sullivan O."/>
            <person name="Ritari J."/>
            <person name="Douillard F.P."/>
            <person name="Paul Ross R."/>
            <person name="Yang R."/>
            <person name="Briner A.E."/>
            <person name="Felis G.E."/>
            <person name="de Vos W.M."/>
            <person name="Barrangou R."/>
            <person name="Klaenhammer T.R."/>
            <person name="Caufield P.W."/>
            <person name="Cui Y."/>
            <person name="Zhang H."/>
            <person name="O'Toole P.W."/>
        </authorList>
    </citation>
    <scope>NUCLEOTIDE SEQUENCE [LARGE SCALE GENOMIC DNA]</scope>
    <source>
        <strain evidence="4 5">DSM 18527</strain>
    </source>
</reference>
<gene>
    <name evidence="4" type="ORF">FC83_GL002035</name>
</gene>
<dbReference type="InterPro" id="IPR004788">
    <property type="entry name" value="Ribose5P_isomerase_type_A"/>
</dbReference>
<dbReference type="eggNOG" id="COG0120">
    <property type="taxonomic scope" value="Bacteria"/>
</dbReference>
<organism evidence="4 5">
    <name type="scientific">Agrilactobacillus composti DSM 18527 = JCM 14202</name>
    <dbReference type="NCBI Taxonomy" id="1423734"/>
    <lineage>
        <taxon>Bacteria</taxon>
        <taxon>Bacillati</taxon>
        <taxon>Bacillota</taxon>
        <taxon>Bacilli</taxon>
        <taxon>Lactobacillales</taxon>
        <taxon>Lactobacillaceae</taxon>
        <taxon>Agrilactobacillus</taxon>
    </lineage>
</organism>
<dbReference type="PATRIC" id="fig|1423734.3.peg.2058"/>
<evidence type="ECO:0000313" key="4">
    <source>
        <dbReference type="EMBL" id="KRM34895.1"/>
    </source>
</evidence>
<dbReference type="EC" id="5.3.1.6" evidence="1"/>
<sequence>MDATLQGAIALLHPGMTVSLGGGSHVLQVADYLANHPELALTLCTPSELTRAYCQDLGLKMSDFTTKIDVGFDGCDSVDANLNVLKSNGGIHTSEKLYAQATANYVILTNAAKVTAILNPAFPLCLEVVGEAVPQVRDFAQSLGLRVERRQASNIMGYTRTKYGNQLLDCFAKDWAEIHRINTELSGYNGVVGTSYFAGLVNTVLATASDGTLQTYRKEVQ</sequence>
<evidence type="ECO:0000256" key="3">
    <source>
        <dbReference type="ARBA" id="ARBA00029734"/>
    </source>
</evidence>
<dbReference type="PANTHER" id="PTHR11934">
    <property type="entry name" value="RIBOSE-5-PHOSPHATE ISOMERASE"/>
    <property type="match status" value="1"/>
</dbReference>
<dbReference type="GO" id="GO:0004751">
    <property type="term" value="F:ribose-5-phosphate isomerase activity"/>
    <property type="evidence" value="ECO:0007669"/>
    <property type="project" value="UniProtKB-EC"/>
</dbReference>
<accession>X0PD10</accession>
<dbReference type="OrthoDB" id="5870696at2"/>
<dbReference type="GO" id="GO:0005829">
    <property type="term" value="C:cytosol"/>
    <property type="evidence" value="ECO:0007669"/>
    <property type="project" value="TreeGrafter"/>
</dbReference>
<dbReference type="STRING" id="1423734.FC83_GL002035"/>
<evidence type="ECO:0000256" key="1">
    <source>
        <dbReference type="ARBA" id="ARBA00011959"/>
    </source>
</evidence>
<dbReference type="GO" id="GO:0006014">
    <property type="term" value="P:D-ribose metabolic process"/>
    <property type="evidence" value="ECO:0007669"/>
    <property type="project" value="TreeGrafter"/>
</dbReference>
<proteinExistence type="predicted"/>
<comment type="caution">
    <text evidence="4">The sequence shown here is derived from an EMBL/GenBank/DDBJ whole genome shotgun (WGS) entry which is preliminary data.</text>
</comment>
<keyword evidence="2 4" id="KW-0413">Isomerase</keyword>
<dbReference type="GO" id="GO:0009052">
    <property type="term" value="P:pentose-phosphate shunt, non-oxidative branch"/>
    <property type="evidence" value="ECO:0007669"/>
    <property type="project" value="InterPro"/>
</dbReference>
<dbReference type="Proteomes" id="UP000051236">
    <property type="component" value="Unassembled WGS sequence"/>
</dbReference>
<dbReference type="Pfam" id="PF06026">
    <property type="entry name" value="Rib_5-P_isom_A"/>
    <property type="match status" value="1"/>
</dbReference>
<protein>
    <recommendedName>
        <fullName evidence="1">ribose-5-phosphate isomerase</fullName>
        <ecNumber evidence="1">5.3.1.6</ecNumber>
    </recommendedName>
    <alternativeName>
        <fullName evidence="3">Phosphoriboisomerase</fullName>
    </alternativeName>
</protein>
<dbReference type="Gene3D" id="3.30.70.260">
    <property type="match status" value="1"/>
</dbReference>
<dbReference type="InterPro" id="IPR037171">
    <property type="entry name" value="NagB/RpiA_transferase-like"/>
</dbReference>
<dbReference type="Gene3D" id="3.40.50.1360">
    <property type="match status" value="1"/>
</dbReference>
<evidence type="ECO:0000256" key="2">
    <source>
        <dbReference type="ARBA" id="ARBA00023235"/>
    </source>
</evidence>
<dbReference type="RefSeq" id="WP_035451215.1">
    <property type="nucleotide sequence ID" value="NZ_AZGA01000020.1"/>
</dbReference>
<name>X0PD10_9LACO</name>
<dbReference type="PANTHER" id="PTHR11934:SF0">
    <property type="entry name" value="RIBOSE-5-PHOSPHATE ISOMERASE"/>
    <property type="match status" value="1"/>
</dbReference>